<organism evidence="3 4">
    <name type="scientific">Bifidobacterium santillanense</name>
    <dbReference type="NCBI Taxonomy" id="2809028"/>
    <lineage>
        <taxon>Bacteria</taxon>
        <taxon>Bacillati</taxon>
        <taxon>Actinomycetota</taxon>
        <taxon>Actinomycetes</taxon>
        <taxon>Bifidobacteriales</taxon>
        <taxon>Bifidobacteriaceae</taxon>
        <taxon>Bifidobacterium</taxon>
    </lineage>
</organism>
<evidence type="ECO:0000256" key="2">
    <source>
        <dbReference type="SAM" id="Phobius"/>
    </source>
</evidence>
<proteinExistence type="predicted"/>
<keyword evidence="4" id="KW-1185">Reference proteome</keyword>
<name>A0ABS5UQ95_9BIFI</name>
<feature type="region of interest" description="Disordered" evidence="1">
    <location>
        <begin position="1"/>
        <end position="41"/>
    </location>
</feature>
<reference evidence="3 4" key="1">
    <citation type="journal article" date="2021" name="Environ. Microbiol.">
        <title>Genetic insights into the dark matter of the mammalian gut microbiota through targeted genome reconstruction.</title>
        <authorList>
            <person name="Lugli G.A."/>
            <person name="Alessandri G."/>
            <person name="Milani C."/>
            <person name="Viappiani A."/>
            <person name="Fontana F."/>
            <person name="Tarracchini C."/>
            <person name="Mancabelli L."/>
            <person name="Argentini C."/>
            <person name="Ruiz L."/>
            <person name="Margolles A."/>
            <person name="van Sinderen D."/>
            <person name="Turroni F."/>
            <person name="Ventura M."/>
        </authorList>
    </citation>
    <scope>NUCLEOTIDE SEQUENCE [LARGE SCALE GENOMIC DNA]</scope>
    <source>
        <strain evidence="3 4">MA2</strain>
    </source>
</reference>
<keyword evidence="2" id="KW-0472">Membrane</keyword>
<keyword evidence="2" id="KW-1133">Transmembrane helix</keyword>
<dbReference type="Proteomes" id="UP000773064">
    <property type="component" value="Unassembled WGS sequence"/>
</dbReference>
<gene>
    <name evidence="3" type="ORF">JS528_07230</name>
</gene>
<comment type="caution">
    <text evidence="3">The sequence shown here is derived from an EMBL/GenBank/DDBJ whole genome shotgun (WGS) entry which is preliminary data.</text>
</comment>
<evidence type="ECO:0000313" key="4">
    <source>
        <dbReference type="Proteomes" id="UP000773064"/>
    </source>
</evidence>
<dbReference type="EMBL" id="JAFEJS010000007">
    <property type="protein sequence ID" value="MBT1173145.1"/>
    <property type="molecule type" value="Genomic_DNA"/>
</dbReference>
<sequence length="115" mass="12663">MASNTDHGKDTNDAERLDTPTAPETMDVSDGTGTEATDIENTSVIDLKEIDQDVPLIHIQGAKHRKHGQKMSKEHIARIKRRHRRERFLVKLDLALFAIVCLGGAAALIGVQALQ</sequence>
<evidence type="ECO:0000256" key="1">
    <source>
        <dbReference type="SAM" id="MobiDB-lite"/>
    </source>
</evidence>
<feature type="compositionally biased region" description="Polar residues" evidence="1">
    <location>
        <begin position="31"/>
        <end position="41"/>
    </location>
</feature>
<feature type="transmembrane region" description="Helical" evidence="2">
    <location>
        <begin position="88"/>
        <end position="114"/>
    </location>
</feature>
<protein>
    <submittedName>
        <fullName evidence="3">Uncharacterized protein</fullName>
    </submittedName>
</protein>
<evidence type="ECO:0000313" key="3">
    <source>
        <dbReference type="EMBL" id="MBT1173145.1"/>
    </source>
</evidence>
<dbReference type="RefSeq" id="WP_214358416.1">
    <property type="nucleotide sequence ID" value="NZ_JAFEJS010000007.1"/>
</dbReference>
<keyword evidence="2" id="KW-0812">Transmembrane</keyword>
<feature type="compositionally biased region" description="Basic and acidic residues" evidence="1">
    <location>
        <begin position="1"/>
        <end position="18"/>
    </location>
</feature>
<accession>A0ABS5UQ95</accession>